<evidence type="ECO:0000259" key="5">
    <source>
        <dbReference type="PROSITE" id="PS50977"/>
    </source>
</evidence>
<dbReference type="Gene3D" id="1.10.357.10">
    <property type="entry name" value="Tetracycline Repressor, domain 2"/>
    <property type="match status" value="1"/>
</dbReference>
<dbReference type="SUPFAM" id="SSF46689">
    <property type="entry name" value="Homeodomain-like"/>
    <property type="match status" value="1"/>
</dbReference>
<dbReference type="Proteomes" id="UP000663929">
    <property type="component" value="Chromosome"/>
</dbReference>
<dbReference type="KEGG" id="scor:J3U87_31190"/>
<dbReference type="Gene3D" id="1.10.10.60">
    <property type="entry name" value="Homeodomain-like"/>
    <property type="match status" value="1"/>
</dbReference>
<dbReference type="EMBL" id="CP071793">
    <property type="protein sequence ID" value="QTD50072.1"/>
    <property type="molecule type" value="Genomic_DNA"/>
</dbReference>
<feature type="DNA-binding region" description="H-T-H motif" evidence="4">
    <location>
        <begin position="34"/>
        <end position="53"/>
    </location>
</feature>
<protein>
    <submittedName>
        <fullName evidence="6">TetR/AcrR family transcriptional regulator</fullName>
    </submittedName>
</protein>
<dbReference type="InterPro" id="IPR001647">
    <property type="entry name" value="HTH_TetR"/>
</dbReference>
<dbReference type="AlphaFoldDB" id="A0A8A4TLU0"/>
<keyword evidence="1" id="KW-0805">Transcription regulation</keyword>
<accession>A0A8A4TLU0</accession>
<evidence type="ECO:0000256" key="3">
    <source>
        <dbReference type="ARBA" id="ARBA00023163"/>
    </source>
</evidence>
<organism evidence="6 7">
    <name type="scientific">Sulfidibacter corallicola</name>
    <dbReference type="NCBI Taxonomy" id="2818388"/>
    <lineage>
        <taxon>Bacteria</taxon>
        <taxon>Pseudomonadati</taxon>
        <taxon>Acidobacteriota</taxon>
        <taxon>Holophagae</taxon>
        <taxon>Acanthopleuribacterales</taxon>
        <taxon>Acanthopleuribacteraceae</taxon>
        <taxon>Sulfidibacter</taxon>
    </lineage>
</organism>
<dbReference type="PANTHER" id="PTHR47506:SF7">
    <property type="entry name" value="TRANSCRIPTIONAL REGULATORY PROTEIN"/>
    <property type="match status" value="1"/>
</dbReference>
<keyword evidence="2 4" id="KW-0238">DNA-binding</keyword>
<evidence type="ECO:0000313" key="7">
    <source>
        <dbReference type="Proteomes" id="UP000663929"/>
    </source>
</evidence>
<dbReference type="GO" id="GO:0003677">
    <property type="term" value="F:DNA binding"/>
    <property type="evidence" value="ECO:0007669"/>
    <property type="project" value="UniProtKB-UniRule"/>
</dbReference>
<dbReference type="PANTHER" id="PTHR47506">
    <property type="entry name" value="TRANSCRIPTIONAL REGULATORY PROTEIN"/>
    <property type="match status" value="1"/>
</dbReference>
<dbReference type="InterPro" id="IPR009057">
    <property type="entry name" value="Homeodomain-like_sf"/>
</dbReference>
<reference evidence="6" key="1">
    <citation type="submission" date="2021-03" db="EMBL/GenBank/DDBJ databases">
        <title>Acanthopleuribacteraceae sp. M133.</title>
        <authorList>
            <person name="Wang G."/>
        </authorList>
    </citation>
    <scope>NUCLEOTIDE SEQUENCE</scope>
    <source>
        <strain evidence="6">M133</strain>
    </source>
</reference>
<proteinExistence type="predicted"/>
<sequence>MAKTKQAQKKQETRRRMLEAVGRGFRRRGYNGAGVDGLAKDAGVTSGAFYAHFGSKSGAFREALMAGMSQLTEAIVAARERDGDQWLGPFAEFYLGERRTCELAEGCALQILTPEVGRADESTQALFREELLKAVAAFAAGLPDGEGHPDTDRAWALLALLSGGVTLARAVEDPELGERIARAIQAAVQDLAAER</sequence>
<dbReference type="InterPro" id="IPR036271">
    <property type="entry name" value="Tet_transcr_reg_TetR-rel_C_sf"/>
</dbReference>
<name>A0A8A4TLU0_SULCO</name>
<evidence type="ECO:0000256" key="2">
    <source>
        <dbReference type="ARBA" id="ARBA00023125"/>
    </source>
</evidence>
<gene>
    <name evidence="6" type="ORF">J3U87_31190</name>
</gene>
<dbReference type="SUPFAM" id="SSF48498">
    <property type="entry name" value="Tetracyclin repressor-like, C-terminal domain"/>
    <property type="match status" value="1"/>
</dbReference>
<dbReference type="PROSITE" id="PS50977">
    <property type="entry name" value="HTH_TETR_2"/>
    <property type="match status" value="1"/>
</dbReference>
<feature type="domain" description="HTH tetR-type" evidence="5">
    <location>
        <begin position="11"/>
        <end position="71"/>
    </location>
</feature>
<dbReference type="RefSeq" id="WP_237379703.1">
    <property type="nucleotide sequence ID" value="NZ_CP071793.1"/>
</dbReference>
<evidence type="ECO:0000256" key="4">
    <source>
        <dbReference type="PROSITE-ProRule" id="PRU00335"/>
    </source>
</evidence>
<evidence type="ECO:0000256" key="1">
    <source>
        <dbReference type="ARBA" id="ARBA00023015"/>
    </source>
</evidence>
<dbReference type="PRINTS" id="PR00455">
    <property type="entry name" value="HTHTETR"/>
</dbReference>
<keyword evidence="7" id="KW-1185">Reference proteome</keyword>
<evidence type="ECO:0000313" key="6">
    <source>
        <dbReference type="EMBL" id="QTD50072.1"/>
    </source>
</evidence>
<keyword evidence="3" id="KW-0804">Transcription</keyword>
<dbReference type="Pfam" id="PF00440">
    <property type="entry name" value="TetR_N"/>
    <property type="match status" value="1"/>
</dbReference>